<proteinExistence type="predicted"/>
<protein>
    <submittedName>
        <fullName evidence="1">Uncharacterized protein</fullName>
    </submittedName>
</protein>
<comment type="caution">
    <text evidence="1">The sequence shown here is derived from an EMBL/GenBank/DDBJ whole genome shotgun (WGS) entry which is preliminary data.</text>
</comment>
<evidence type="ECO:0000313" key="1">
    <source>
        <dbReference type="EMBL" id="CAH1801517.1"/>
    </source>
</evidence>
<dbReference type="OrthoDB" id="10050996at2759"/>
<name>A0A8S4Q5L7_OWEFU</name>
<feature type="non-terminal residue" evidence="1">
    <location>
        <position position="1"/>
    </location>
</feature>
<reference evidence="1" key="1">
    <citation type="submission" date="2022-03" db="EMBL/GenBank/DDBJ databases">
        <authorList>
            <person name="Martin C."/>
        </authorList>
    </citation>
    <scope>NUCLEOTIDE SEQUENCE</scope>
</reference>
<organism evidence="1 2">
    <name type="scientific">Owenia fusiformis</name>
    <name type="common">Polychaete worm</name>
    <dbReference type="NCBI Taxonomy" id="6347"/>
    <lineage>
        <taxon>Eukaryota</taxon>
        <taxon>Metazoa</taxon>
        <taxon>Spiralia</taxon>
        <taxon>Lophotrochozoa</taxon>
        <taxon>Annelida</taxon>
        <taxon>Polychaeta</taxon>
        <taxon>Sedentaria</taxon>
        <taxon>Canalipalpata</taxon>
        <taxon>Sabellida</taxon>
        <taxon>Oweniida</taxon>
        <taxon>Oweniidae</taxon>
        <taxon>Owenia</taxon>
    </lineage>
</organism>
<accession>A0A8S4Q5L7</accession>
<dbReference type="Proteomes" id="UP000749559">
    <property type="component" value="Unassembled WGS sequence"/>
</dbReference>
<sequence>LRFFLKGKIIKITNDMKNISDHVAPWVEKWGHGMALLGEQGVEGIHKELGRIEHTRSSMNSDTEQYMSIMKLHHLRLRPSLQEHIIPPNAENSQKRNLY</sequence>
<dbReference type="EMBL" id="CAIIXF020000012">
    <property type="protein sequence ID" value="CAH1801517.1"/>
    <property type="molecule type" value="Genomic_DNA"/>
</dbReference>
<dbReference type="AlphaFoldDB" id="A0A8S4Q5L7"/>
<gene>
    <name evidence="1" type="ORF">OFUS_LOCUS25304</name>
</gene>
<evidence type="ECO:0000313" key="2">
    <source>
        <dbReference type="Proteomes" id="UP000749559"/>
    </source>
</evidence>
<keyword evidence="2" id="KW-1185">Reference proteome</keyword>